<dbReference type="InterPro" id="IPR001509">
    <property type="entry name" value="Epimerase_deHydtase"/>
</dbReference>
<organism evidence="4 5">
    <name type="scientific">Actinoallomurus bryophytorum</name>
    <dbReference type="NCBI Taxonomy" id="1490222"/>
    <lineage>
        <taxon>Bacteria</taxon>
        <taxon>Bacillati</taxon>
        <taxon>Actinomycetota</taxon>
        <taxon>Actinomycetes</taxon>
        <taxon>Streptosporangiales</taxon>
        <taxon>Thermomonosporaceae</taxon>
        <taxon>Actinoallomurus</taxon>
    </lineage>
</organism>
<evidence type="ECO:0000313" key="5">
    <source>
        <dbReference type="Proteomes" id="UP000316096"/>
    </source>
</evidence>
<proteinExistence type="inferred from homology"/>
<name>A0A543CCC9_9ACTN</name>
<keyword evidence="5" id="KW-1185">Reference proteome</keyword>
<dbReference type="InterPro" id="IPR036291">
    <property type="entry name" value="NAD(P)-bd_dom_sf"/>
</dbReference>
<evidence type="ECO:0000313" key="4">
    <source>
        <dbReference type="EMBL" id="TQL94752.1"/>
    </source>
</evidence>
<feature type="domain" description="DUF1731" evidence="3">
    <location>
        <begin position="246"/>
        <end position="293"/>
    </location>
</feature>
<dbReference type="Pfam" id="PF08338">
    <property type="entry name" value="DUF1731"/>
    <property type="match status" value="1"/>
</dbReference>
<evidence type="ECO:0000259" key="2">
    <source>
        <dbReference type="Pfam" id="PF01370"/>
    </source>
</evidence>
<comment type="caution">
    <text evidence="4">The sequence shown here is derived from an EMBL/GenBank/DDBJ whole genome shotgun (WGS) entry which is preliminary data.</text>
</comment>
<dbReference type="InterPro" id="IPR013549">
    <property type="entry name" value="DUF1731"/>
</dbReference>
<dbReference type="PANTHER" id="PTHR11092:SF0">
    <property type="entry name" value="EPIMERASE FAMILY PROTEIN SDR39U1"/>
    <property type="match status" value="1"/>
</dbReference>
<protein>
    <recommendedName>
        <fullName evidence="6">TIGR01777 family protein</fullName>
    </recommendedName>
</protein>
<dbReference type="NCBIfam" id="TIGR01777">
    <property type="entry name" value="yfcH"/>
    <property type="match status" value="1"/>
</dbReference>
<dbReference type="PANTHER" id="PTHR11092">
    <property type="entry name" value="SUGAR NUCLEOTIDE EPIMERASE RELATED"/>
    <property type="match status" value="1"/>
</dbReference>
<gene>
    <name evidence="4" type="ORF">FB559_0234</name>
</gene>
<evidence type="ECO:0000259" key="3">
    <source>
        <dbReference type="Pfam" id="PF08338"/>
    </source>
</evidence>
<sequence>MQIAITGSTGLIGKALVRALRDEGLTVIRLVRRPATAEDEVRWDPFGEVDTASLEGVDAVVHLAGAGLGDHRWTEAYKREVRDSRVEGTRTLSRALARLDRRPAVFVSGSAVGFYGDTGDLPVDESAAAGEGFLADLCVDWEAAAQPAVDAGIRVVHPRSGLVLSRDGGLLAKTLPLFRLGLGGRLGSGRQWMSWISVADHIAALRFLINDGLQGPVNLTAPEPVTNTVYTRAIGRALHRPAPFIVPAPALRLALGEFADEGALVSQRALPDRLTKAGFTFAHPDIDTALADVLS</sequence>
<dbReference type="OrthoDB" id="9801773at2"/>
<dbReference type="Proteomes" id="UP000316096">
    <property type="component" value="Unassembled WGS sequence"/>
</dbReference>
<dbReference type="InterPro" id="IPR010099">
    <property type="entry name" value="SDR39U1"/>
</dbReference>
<dbReference type="AlphaFoldDB" id="A0A543CCC9"/>
<reference evidence="4 5" key="1">
    <citation type="submission" date="2019-06" db="EMBL/GenBank/DDBJ databases">
        <title>Sequencing the genomes of 1000 actinobacteria strains.</title>
        <authorList>
            <person name="Klenk H.-P."/>
        </authorList>
    </citation>
    <scope>NUCLEOTIDE SEQUENCE [LARGE SCALE GENOMIC DNA]</scope>
    <source>
        <strain evidence="4 5">DSM 102200</strain>
    </source>
</reference>
<comment type="similarity">
    <text evidence="1">Belongs to the NAD(P)-dependent epimerase/dehydratase family. SDR39U1 subfamily.</text>
</comment>
<dbReference type="Pfam" id="PF01370">
    <property type="entry name" value="Epimerase"/>
    <property type="match status" value="1"/>
</dbReference>
<dbReference type="EMBL" id="VFOZ01000001">
    <property type="protein sequence ID" value="TQL94752.1"/>
    <property type="molecule type" value="Genomic_DNA"/>
</dbReference>
<evidence type="ECO:0000256" key="1">
    <source>
        <dbReference type="ARBA" id="ARBA00009353"/>
    </source>
</evidence>
<dbReference type="SUPFAM" id="SSF51735">
    <property type="entry name" value="NAD(P)-binding Rossmann-fold domains"/>
    <property type="match status" value="1"/>
</dbReference>
<feature type="domain" description="NAD-dependent epimerase/dehydratase" evidence="2">
    <location>
        <begin position="3"/>
        <end position="211"/>
    </location>
</feature>
<dbReference type="Gene3D" id="3.40.50.720">
    <property type="entry name" value="NAD(P)-binding Rossmann-like Domain"/>
    <property type="match status" value="1"/>
</dbReference>
<evidence type="ECO:0008006" key="6">
    <source>
        <dbReference type="Google" id="ProtNLM"/>
    </source>
</evidence>
<accession>A0A543CCC9</accession>
<dbReference type="RefSeq" id="WP_141952310.1">
    <property type="nucleotide sequence ID" value="NZ_VFOZ01000001.1"/>
</dbReference>